<evidence type="ECO:0000256" key="1">
    <source>
        <dbReference type="ARBA" id="ARBA00004141"/>
    </source>
</evidence>
<evidence type="ECO:0000256" key="13">
    <source>
        <dbReference type="RuleBase" id="RU363109"/>
    </source>
</evidence>
<dbReference type="GO" id="GO:0018812">
    <property type="term" value="F:3-hydroxyacyl-CoA dehydratase activity"/>
    <property type="evidence" value="ECO:0000318"/>
    <property type="project" value="GO_Central"/>
</dbReference>
<sequence>MFHIFFFLSSLVSILIFVVPLLGQLFFYYWLLLKLKSRTDFNTCHVMGKAKLTELSLMAKLQALYLFSYNFLQFLGWTTALFRILSNLISTKLVTGAYASAGELICLLQCCAFLEVIHGAIGIVPSGVVLPLMQWSGRTHFVLAIVRQIVEVKELPSMFITFSAWSLTEVIRYSHYALSCIGSPPYLITYLRYTAFILLYPVGVGPGEIWLMYQALPFIKRGNLYANSLPFSYYNFIKVLLVLYPLLWLKLYLHLFKQRRSKLGKYQKTKKI</sequence>
<dbReference type="PANTHER" id="PTHR11035">
    <property type="entry name" value="VERY-LONG-CHAIN (3R)-3-HYDROXYACYL-COA DEHYDRATASE"/>
    <property type="match status" value="1"/>
</dbReference>
<comment type="pathway">
    <text evidence="2 13">Lipid metabolism; fatty acid biosynthesis.</text>
</comment>
<keyword evidence="11 13" id="KW-0275">Fatty acid biosynthesis</keyword>
<evidence type="ECO:0000313" key="14">
    <source>
        <dbReference type="EMBL" id="PHT68776.1"/>
    </source>
</evidence>
<dbReference type="AlphaFoldDB" id="A0A2G2YGA2"/>
<proteinExistence type="inferred from homology"/>
<dbReference type="Gramene" id="PHT68776">
    <property type="protein sequence ID" value="PHT68776"/>
    <property type="gene ID" value="T459_28263"/>
</dbReference>
<evidence type="ECO:0000256" key="6">
    <source>
        <dbReference type="ARBA" id="ARBA00022692"/>
    </source>
</evidence>
<evidence type="ECO:0000256" key="2">
    <source>
        <dbReference type="ARBA" id="ARBA00005194"/>
    </source>
</evidence>
<dbReference type="OMA" id="SEWWLMY"/>
<keyword evidence="7 13" id="KW-0276">Fatty acid metabolism</keyword>
<comment type="caution">
    <text evidence="14">The sequence shown here is derived from an EMBL/GenBank/DDBJ whole genome shotgun (WGS) entry which is preliminary data.</text>
</comment>
<comment type="catalytic activity">
    <reaction evidence="13">
        <text>a very-long-chain (3R)-3-hydroxyacyl-CoA = a very-long-chain (2E)-enoyl-CoA + H2O</text>
        <dbReference type="Rhea" id="RHEA:45812"/>
        <dbReference type="ChEBI" id="CHEBI:15377"/>
        <dbReference type="ChEBI" id="CHEBI:83728"/>
        <dbReference type="ChEBI" id="CHEBI:85440"/>
        <dbReference type="EC" id="4.2.1.134"/>
    </reaction>
</comment>
<keyword evidence="9 13" id="KW-0443">Lipid metabolism</keyword>
<feature type="transmembrane region" description="Helical" evidence="13">
    <location>
        <begin position="63"/>
        <end position="85"/>
    </location>
</feature>
<reference evidence="14 15" key="1">
    <citation type="journal article" date="2014" name="Nat. Genet.">
        <title>Genome sequence of the hot pepper provides insights into the evolution of pungency in Capsicum species.</title>
        <authorList>
            <person name="Kim S."/>
            <person name="Park M."/>
            <person name="Yeom S.I."/>
            <person name="Kim Y.M."/>
            <person name="Lee J.M."/>
            <person name="Lee H.A."/>
            <person name="Seo E."/>
            <person name="Choi J."/>
            <person name="Cheong K."/>
            <person name="Kim K.T."/>
            <person name="Jung K."/>
            <person name="Lee G.W."/>
            <person name="Oh S.K."/>
            <person name="Bae C."/>
            <person name="Kim S.B."/>
            <person name="Lee H.Y."/>
            <person name="Kim S.Y."/>
            <person name="Kim M.S."/>
            <person name="Kang B.C."/>
            <person name="Jo Y.D."/>
            <person name="Yang H.B."/>
            <person name="Jeong H.J."/>
            <person name="Kang W.H."/>
            <person name="Kwon J.K."/>
            <person name="Shin C."/>
            <person name="Lim J.Y."/>
            <person name="Park J.H."/>
            <person name="Huh J.H."/>
            <person name="Kim J.S."/>
            <person name="Kim B.D."/>
            <person name="Cohen O."/>
            <person name="Paran I."/>
            <person name="Suh M.C."/>
            <person name="Lee S.B."/>
            <person name="Kim Y.K."/>
            <person name="Shin Y."/>
            <person name="Noh S.J."/>
            <person name="Park J."/>
            <person name="Seo Y.S."/>
            <person name="Kwon S.Y."/>
            <person name="Kim H.A."/>
            <person name="Park J.M."/>
            <person name="Kim H.J."/>
            <person name="Choi S.B."/>
            <person name="Bosland P.W."/>
            <person name="Reeves G."/>
            <person name="Jo S.H."/>
            <person name="Lee B.W."/>
            <person name="Cho H.T."/>
            <person name="Choi H.S."/>
            <person name="Lee M.S."/>
            <person name="Yu Y."/>
            <person name="Do Choi Y."/>
            <person name="Park B.S."/>
            <person name="van Deynze A."/>
            <person name="Ashrafi H."/>
            <person name="Hill T."/>
            <person name="Kim W.T."/>
            <person name="Pai H.S."/>
            <person name="Ahn H.K."/>
            <person name="Yeam I."/>
            <person name="Giovannoni J.J."/>
            <person name="Rose J.K."/>
            <person name="Sorensen I."/>
            <person name="Lee S.J."/>
            <person name="Kim R.W."/>
            <person name="Choi I.Y."/>
            <person name="Choi B.S."/>
            <person name="Lim J.S."/>
            <person name="Lee Y.H."/>
            <person name="Choi D."/>
        </authorList>
    </citation>
    <scope>NUCLEOTIDE SEQUENCE [LARGE SCALE GENOMIC DNA]</scope>
    <source>
        <strain evidence="15">cv. CM334</strain>
    </source>
</reference>
<evidence type="ECO:0000256" key="4">
    <source>
        <dbReference type="ARBA" id="ARBA00013122"/>
    </source>
</evidence>
<dbReference type="GO" id="GO:0102158">
    <property type="term" value="F:very-long-chain (3R)-3-hydroxyacyl-CoA dehydratase activity"/>
    <property type="evidence" value="ECO:0007669"/>
    <property type="project" value="UniProtKB-EC"/>
</dbReference>
<reference evidence="14 15" key="2">
    <citation type="journal article" date="2017" name="Genome Biol.">
        <title>New reference genome sequences of hot pepper reveal the massive evolution of plant disease-resistance genes by retroduplication.</title>
        <authorList>
            <person name="Kim S."/>
            <person name="Park J."/>
            <person name="Yeom S.I."/>
            <person name="Kim Y.M."/>
            <person name="Seo E."/>
            <person name="Kim K.T."/>
            <person name="Kim M.S."/>
            <person name="Lee J.M."/>
            <person name="Cheong K."/>
            <person name="Shin H.S."/>
            <person name="Kim S.B."/>
            <person name="Han K."/>
            <person name="Lee J."/>
            <person name="Park M."/>
            <person name="Lee H.A."/>
            <person name="Lee H.Y."/>
            <person name="Lee Y."/>
            <person name="Oh S."/>
            <person name="Lee J.H."/>
            <person name="Choi E."/>
            <person name="Choi E."/>
            <person name="Lee S.E."/>
            <person name="Jeon J."/>
            <person name="Kim H."/>
            <person name="Choi G."/>
            <person name="Song H."/>
            <person name="Lee J."/>
            <person name="Lee S.C."/>
            <person name="Kwon J.K."/>
            <person name="Lee H.Y."/>
            <person name="Koo N."/>
            <person name="Hong Y."/>
            <person name="Kim R.W."/>
            <person name="Kang W.H."/>
            <person name="Huh J.H."/>
            <person name="Kang B.C."/>
            <person name="Yang T.J."/>
            <person name="Lee Y.H."/>
            <person name="Bennetzen J.L."/>
            <person name="Choi D."/>
        </authorList>
    </citation>
    <scope>NUCLEOTIDE SEQUENCE [LARGE SCALE GENOMIC DNA]</scope>
    <source>
        <strain evidence="15">cv. CM334</strain>
    </source>
</reference>
<dbReference type="EC" id="4.2.1.134" evidence="4 13"/>
<evidence type="ECO:0000256" key="12">
    <source>
        <dbReference type="ARBA" id="ARBA00023239"/>
    </source>
</evidence>
<evidence type="ECO:0000256" key="3">
    <source>
        <dbReference type="ARBA" id="ARBA00007811"/>
    </source>
</evidence>
<evidence type="ECO:0000313" key="15">
    <source>
        <dbReference type="Proteomes" id="UP000222542"/>
    </source>
</evidence>
<dbReference type="InterPro" id="IPR007482">
    <property type="entry name" value="Tyr_Pase-like_PTPLA"/>
</dbReference>
<keyword evidence="10 13" id="KW-0472">Membrane</keyword>
<name>A0A2G2YGA2_CAPAN</name>
<gene>
    <name evidence="14" type="ORF">T459_28263</name>
</gene>
<dbReference type="EMBL" id="AYRZ02000011">
    <property type="protein sequence ID" value="PHT68776.1"/>
    <property type="molecule type" value="Genomic_DNA"/>
</dbReference>
<keyword evidence="12 13" id="KW-0456">Lyase</keyword>
<feature type="transmembrane region" description="Helical" evidence="13">
    <location>
        <begin position="233"/>
        <end position="253"/>
    </location>
</feature>
<dbReference type="UniPathway" id="UPA00094"/>
<evidence type="ECO:0000256" key="10">
    <source>
        <dbReference type="ARBA" id="ARBA00023136"/>
    </source>
</evidence>
<comment type="subcellular location">
    <subcellularLocation>
        <location evidence="13">Endoplasmic reticulum membrane</location>
        <topology evidence="13">Multi-pass membrane protein</topology>
    </subcellularLocation>
    <subcellularLocation>
        <location evidence="1">Membrane</location>
        <topology evidence="1">Multi-pass membrane protein</topology>
    </subcellularLocation>
</comment>
<dbReference type="Proteomes" id="UP000222542">
    <property type="component" value="Unassembled WGS sequence"/>
</dbReference>
<keyword evidence="6 13" id="KW-0812">Transmembrane</keyword>
<comment type="caution">
    <text evidence="13">Lacks conserved residue(s) required for the propagation of feature annotation.</text>
</comment>
<dbReference type="GO" id="GO:0030148">
    <property type="term" value="P:sphingolipid biosynthetic process"/>
    <property type="evidence" value="ECO:0000318"/>
    <property type="project" value="GO_Central"/>
</dbReference>
<keyword evidence="13" id="KW-0256">Endoplasmic reticulum</keyword>
<evidence type="ECO:0000256" key="11">
    <source>
        <dbReference type="ARBA" id="ARBA00023160"/>
    </source>
</evidence>
<comment type="function">
    <text evidence="13">Catalyzes the third of the four reactions of the long-chain fatty acids elongation cycle. This endoplasmic reticulum-bound enzymatic process, allows the addition of two carbons to the chain of long- and very long-chain fatty acids/VLCFAs per cycle. This enzyme catalyzes the dehydration of the 3-hydroxyacyl-CoA intermediate into trans-2,3-enoyl-CoA, within each cycle of fatty acid elongation. Thereby, it participates to the production of VLCFAs of different chain lengths that are involved in multiple biological processes as precursors of membrane lipids and lipid mediators.</text>
</comment>
<feature type="transmembrane region" description="Helical" evidence="13">
    <location>
        <begin position="193"/>
        <end position="213"/>
    </location>
</feature>
<dbReference type="PANTHER" id="PTHR11035:SF35">
    <property type="entry name" value="VERY-LONG-CHAIN (3R)-3-HYDROXYACYL-COA DEHYDRATASE"/>
    <property type="match status" value="1"/>
</dbReference>
<dbReference type="Pfam" id="PF04387">
    <property type="entry name" value="PTPLA"/>
    <property type="match status" value="1"/>
</dbReference>
<keyword evidence="5 13" id="KW-0444">Lipid biosynthesis</keyword>
<evidence type="ECO:0000256" key="5">
    <source>
        <dbReference type="ARBA" id="ARBA00022516"/>
    </source>
</evidence>
<feature type="transmembrane region" description="Helical" evidence="13">
    <location>
        <begin position="6"/>
        <end position="31"/>
    </location>
</feature>
<evidence type="ECO:0000256" key="9">
    <source>
        <dbReference type="ARBA" id="ARBA00023098"/>
    </source>
</evidence>
<evidence type="ECO:0000256" key="7">
    <source>
        <dbReference type="ARBA" id="ARBA00022832"/>
    </source>
</evidence>
<protein>
    <recommendedName>
        <fullName evidence="4 13">Very-long-chain (3R)-3-hydroxyacyl-CoA dehydratase</fullName>
        <ecNumber evidence="4 13">4.2.1.134</ecNumber>
    </recommendedName>
</protein>
<keyword evidence="8 13" id="KW-1133">Transmembrane helix</keyword>
<organism evidence="14 15">
    <name type="scientific">Capsicum annuum</name>
    <name type="common">Capsicum pepper</name>
    <dbReference type="NCBI Taxonomy" id="4072"/>
    <lineage>
        <taxon>Eukaryota</taxon>
        <taxon>Viridiplantae</taxon>
        <taxon>Streptophyta</taxon>
        <taxon>Embryophyta</taxon>
        <taxon>Tracheophyta</taxon>
        <taxon>Spermatophyta</taxon>
        <taxon>Magnoliopsida</taxon>
        <taxon>eudicotyledons</taxon>
        <taxon>Gunneridae</taxon>
        <taxon>Pentapetalae</taxon>
        <taxon>asterids</taxon>
        <taxon>lamiids</taxon>
        <taxon>Solanales</taxon>
        <taxon>Solanaceae</taxon>
        <taxon>Solanoideae</taxon>
        <taxon>Capsiceae</taxon>
        <taxon>Capsicum</taxon>
    </lineage>
</organism>
<dbReference type="GO" id="GO:0005789">
    <property type="term" value="C:endoplasmic reticulum membrane"/>
    <property type="evidence" value="ECO:0000318"/>
    <property type="project" value="GO_Central"/>
</dbReference>
<comment type="similarity">
    <text evidence="3 13">Belongs to the very long-chain fatty acids dehydratase HACD family.</text>
</comment>
<dbReference type="STRING" id="4072.A0A2G2YGA2"/>
<dbReference type="GO" id="GO:0030497">
    <property type="term" value="P:fatty acid elongation"/>
    <property type="evidence" value="ECO:0000318"/>
    <property type="project" value="GO_Central"/>
</dbReference>
<dbReference type="GO" id="GO:0042761">
    <property type="term" value="P:very long-chain fatty acid biosynthetic process"/>
    <property type="evidence" value="ECO:0000318"/>
    <property type="project" value="GO_Central"/>
</dbReference>
<keyword evidence="15" id="KW-1185">Reference proteome</keyword>
<accession>A0A2G2YGA2</accession>
<evidence type="ECO:0000256" key="8">
    <source>
        <dbReference type="ARBA" id="ARBA00022989"/>
    </source>
</evidence>